<dbReference type="STRING" id="157652.A0A371GKL2"/>
<accession>A0A371GKL2</accession>
<evidence type="ECO:0000313" key="2">
    <source>
        <dbReference type="EMBL" id="RDX91087.1"/>
    </source>
</evidence>
<evidence type="ECO:0000256" key="1">
    <source>
        <dbReference type="SAM" id="MobiDB-lite"/>
    </source>
</evidence>
<reference evidence="2" key="1">
    <citation type="submission" date="2018-05" db="EMBL/GenBank/DDBJ databases">
        <title>Draft genome of Mucuna pruriens seed.</title>
        <authorList>
            <person name="Nnadi N.E."/>
            <person name="Vos R."/>
            <person name="Hasami M.H."/>
            <person name="Devisetty U.K."/>
            <person name="Aguiy J.C."/>
        </authorList>
    </citation>
    <scope>NUCLEOTIDE SEQUENCE [LARGE SCALE GENOMIC DNA]</scope>
    <source>
        <strain evidence="2">JCA_2017</strain>
    </source>
</reference>
<proteinExistence type="predicted"/>
<feature type="non-terminal residue" evidence="2">
    <location>
        <position position="1"/>
    </location>
</feature>
<dbReference type="Proteomes" id="UP000257109">
    <property type="component" value="Unassembled WGS sequence"/>
</dbReference>
<dbReference type="OrthoDB" id="67540at2759"/>
<dbReference type="AlphaFoldDB" id="A0A371GKL2"/>
<dbReference type="EMBL" id="QJKJ01005206">
    <property type="protein sequence ID" value="RDX91087.1"/>
    <property type="molecule type" value="Genomic_DNA"/>
</dbReference>
<feature type="region of interest" description="Disordered" evidence="1">
    <location>
        <begin position="45"/>
        <end position="86"/>
    </location>
</feature>
<evidence type="ECO:0000313" key="3">
    <source>
        <dbReference type="Proteomes" id="UP000257109"/>
    </source>
</evidence>
<name>A0A371GKL2_MUCPR</name>
<keyword evidence="3" id="KW-1185">Reference proteome</keyword>
<organism evidence="2 3">
    <name type="scientific">Mucuna pruriens</name>
    <name type="common">Velvet bean</name>
    <name type="synonym">Dolichos pruriens</name>
    <dbReference type="NCBI Taxonomy" id="157652"/>
    <lineage>
        <taxon>Eukaryota</taxon>
        <taxon>Viridiplantae</taxon>
        <taxon>Streptophyta</taxon>
        <taxon>Embryophyta</taxon>
        <taxon>Tracheophyta</taxon>
        <taxon>Spermatophyta</taxon>
        <taxon>Magnoliopsida</taxon>
        <taxon>eudicotyledons</taxon>
        <taxon>Gunneridae</taxon>
        <taxon>Pentapetalae</taxon>
        <taxon>rosids</taxon>
        <taxon>fabids</taxon>
        <taxon>Fabales</taxon>
        <taxon>Fabaceae</taxon>
        <taxon>Papilionoideae</taxon>
        <taxon>50 kb inversion clade</taxon>
        <taxon>NPAAA clade</taxon>
        <taxon>indigoferoid/millettioid clade</taxon>
        <taxon>Phaseoleae</taxon>
        <taxon>Mucuna</taxon>
    </lineage>
</organism>
<protein>
    <submittedName>
        <fullName evidence="2">Uncharacterized protein</fullName>
    </submittedName>
</protein>
<gene>
    <name evidence="2" type="ORF">CR513_26977</name>
</gene>
<comment type="caution">
    <text evidence="2">The sequence shown here is derived from an EMBL/GenBank/DDBJ whole genome shotgun (WGS) entry which is preliminary data.</text>
</comment>
<sequence>KRKEGEELCKHSIPGLFPPTTPPFQRLCTAILYCSPTCNSSMLKRRNEIPMTSPPKRRRRGDPGRLAENWGSDTGGQTKNGTFHDSNGVGYSAQGFPVLNPFVNATPEWGAVRRTTLPFVPQVSNLICLLSCFRRSNICCLDVLEETSHSMEREVLWGFPIGFILSPKNHPKVLRSSHIVPRGSKINRQEFCFPLKFKLTAKKLARDDATYASVALEQQMWAIGTKRKTEVVRLG</sequence>
<feature type="compositionally biased region" description="Polar residues" evidence="1">
    <location>
        <begin position="71"/>
        <end position="85"/>
    </location>
</feature>
<feature type="non-terminal residue" evidence="2">
    <location>
        <position position="235"/>
    </location>
</feature>